<reference evidence="1" key="1">
    <citation type="submission" date="2020-08" db="EMBL/GenBank/DDBJ databases">
        <title>Multicomponent nature underlies the extraordinary mechanical properties of spider dragline silk.</title>
        <authorList>
            <person name="Kono N."/>
            <person name="Nakamura H."/>
            <person name="Mori M."/>
            <person name="Yoshida Y."/>
            <person name="Ohtoshi R."/>
            <person name="Malay A.D."/>
            <person name="Moran D.A.P."/>
            <person name="Tomita M."/>
            <person name="Numata K."/>
            <person name="Arakawa K."/>
        </authorList>
    </citation>
    <scope>NUCLEOTIDE SEQUENCE</scope>
</reference>
<evidence type="ECO:0000313" key="1">
    <source>
        <dbReference type="EMBL" id="GFU20836.1"/>
    </source>
</evidence>
<comment type="caution">
    <text evidence="1">The sequence shown here is derived from an EMBL/GenBank/DDBJ whole genome shotgun (WGS) entry which is preliminary data.</text>
</comment>
<keyword evidence="2" id="KW-1185">Reference proteome</keyword>
<dbReference type="EMBL" id="BMAW01080714">
    <property type="protein sequence ID" value="GFU20836.1"/>
    <property type="molecule type" value="Genomic_DNA"/>
</dbReference>
<protein>
    <submittedName>
        <fullName evidence="1">Uncharacterized protein</fullName>
    </submittedName>
</protein>
<proteinExistence type="predicted"/>
<dbReference type="AlphaFoldDB" id="A0A8X6QIH2"/>
<accession>A0A8X6QIH2</accession>
<sequence length="84" mass="9756">MCPDERLLAGGWSLRSPWSLAFLSPSGASEKRSFLLRCEAERFLFVLCPLLSAEDLLEFWICRVFSRPVLLRNFLHFDVDFFAI</sequence>
<organism evidence="1 2">
    <name type="scientific">Nephila pilipes</name>
    <name type="common">Giant wood spider</name>
    <name type="synonym">Nephila maculata</name>
    <dbReference type="NCBI Taxonomy" id="299642"/>
    <lineage>
        <taxon>Eukaryota</taxon>
        <taxon>Metazoa</taxon>
        <taxon>Ecdysozoa</taxon>
        <taxon>Arthropoda</taxon>
        <taxon>Chelicerata</taxon>
        <taxon>Arachnida</taxon>
        <taxon>Araneae</taxon>
        <taxon>Araneomorphae</taxon>
        <taxon>Entelegynae</taxon>
        <taxon>Araneoidea</taxon>
        <taxon>Nephilidae</taxon>
        <taxon>Nephila</taxon>
    </lineage>
</organism>
<dbReference type="Proteomes" id="UP000887013">
    <property type="component" value="Unassembled WGS sequence"/>
</dbReference>
<evidence type="ECO:0000313" key="2">
    <source>
        <dbReference type="Proteomes" id="UP000887013"/>
    </source>
</evidence>
<gene>
    <name evidence="1" type="ORF">NPIL_439091</name>
</gene>
<name>A0A8X6QIH2_NEPPI</name>